<name>A0A879R456_9CAUD</name>
<evidence type="ECO:0000256" key="1">
    <source>
        <dbReference type="SAM" id="MobiDB-lite"/>
    </source>
</evidence>
<dbReference type="GeneID" id="77946440"/>
<feature type="compositionally biased region" description="Polar residues" evidence="1">
    <location>
        <begin position="164"/>
        <end position="175"/>
    </location>
</feature>
<evidence type="ECO:0000313" key="3">
    <source>
        <dbReference type="Proteomes" id="UP000664915"/>
    </source>
</evidence>
<keyword evidence="3" id="KW-1185">Reference proteome</keyword>
<dbReference type="KEGG" id="vg:77946440"/>
<accession>A0A879R456</accession>
<dbReference type="Proteomes" id="UP000664915">
    <property type="component" value="Segment"/>
</dbReference>
<proteinExistence type="predicted"/>
<feature type="region of interest" description="Disordered" evidence="1">
    <location>
        <begin position="1"/>
        <end position="214"/>
    </location>
</feature>
<feature type="compositionally biased region" description="Polar residues" evidence="1">
    <location>
        <begin position="94"/>
        <end position="107"/>
    </location>
</feature>
<feature type="region of interest" description="Disordered" evidence="1">
    <location>
        <begin position="421"/>
        <end position="447"/>
    </location>
</feature>
<organism evidence="2 3">
    <name type="scientific">Synechococcus phage S-SRM01</name>
    <dbReference type="NCBI Taxonomy" id="2781608"/>
    <lineage>
        <taxon>Viruses</taxon>
        <taxon>Duplodnaviria</taxon>
        <taxon>Heunggongvirae</taxon>
        <taxon>Uroviricota</taxon>
        <taxon>Caudoviricetes</taxon>
        <taxon>Pantevenvirales</taxon>
        <taxon>Kyanoviridae</taxon>
        <taxon>Serangoonvirus</taxon>
        <taxon>Serangoonvirus essarone</taxon>
    </lineage>
</organism>
<protein>
    <submittedName>
        <fullName evidence="2">Uncharacterized protein</fullName>
    </submittedName>
</protein>
<feature type="compositionally biased region" description="Polar residues" evidence="1">
    <location>
        <begin position="135"/>
        <end position="149"/>
    </location>
</feature>
<feature type="compositionally biased region" description="Polar residues" evidence="1">
    <location>
        <begin position="77"/>
        <end position="86"/>
    </location>
</feature>
<dbReference type="RefSeq" id="YP_010670245.1">
    <property type="nucleotide sequence ID" value="NC_070963.1"/>
</dbReference>
<reference evidence="2" key="1">
    <citation type="submission" date="2020-09" db="EMBL/GenBank/DDBJ databases">
        <authorList>
            <person name="Zhang D."/>
            <person name="Hatherill J.R."/>
            <person name="Ramirez J.F."/>
            <person name="Edinger B."/>
            <person name="Balarin R."/>
            <person name="Sullivan A."/>
            <person name="Humpal K.M."/>
            <person name="Guseva A."/>
            <person name="Butela K.A."/>
            <person name="Garlena R.A."/>
            <person name="Russell D.A."/>
            <person name="Pope W.H."/>
            <person name="Jacobs-Sera D."/>
            <person name="Hatfull G.F."/>
        </authorList>
    </citation>
    <scope>NUCLEOTIDE SEQUENCE</scope>
</reference>
<dbReference type="EMBL" id="MW015081">
    <property type="protein sequence ID" value="QPX48235.1"/>
    <property type="molecule type" value="Genomic_DNA"/>
</dbReference>
<sequence>MKSFSQFLEESYLSEEEARQGSLFTRSGKPQNFKGGKTPFTATDPTPLPTSKRLSAGAPEAPKTSPGQLSIPEPKTTKVSGSQVRSSGEARQGSLLTKSGQAQNFTGGRTPFVGTEPVKATKRLPAAAPEAPKVSSGQQVIRQTSNPPTTKALPPGQKGAPLATRSSTKPATTPPIQAVNVKDITPKPKALPAGKPPSGPKLTGGTAKAASTTLTAAGSASKLGKIAKFAGPASAALDTALSTADERAKGSGWARSLAKGATVAAGGLLGGTAGAIGGGGLLSAATGTAGAMAGGAAAEKAFDTVAGANAKERKAMATANRQRQAGTAIKGIGGKTTFDTKKNTMTTGTGSQRKTVGLAKTGVVQRGGQSVAGHLAYKDGKAVYKAGPSAQSLAKTSSNPLERIGRSLFAGAYKKHDIAKSQQALTKARQSDAARNKALGVKMKPGG</sequence>
<feature type="compositionally biased region" description="Low complexity" evidence="1">
    <location>
        <begin position="200"/>
        <end position="214"/>
    </location>
</feature>
<evidence type="ECO:0000313" key="2">
    <source>
        <dbReference type="EMBL" id="QPX48235.1"/>
    </source>
</evidence>